<evidence type="ECO:0000313" key="1">
    <source>
        <dbReference type="EMBL" id="RYC33078.1"/>
    </source>
</evidence>
<dbReference type="SUPFAM" id="SSF55331">
    <property type="entry name" value="Tautomerase/MIF"/>
    <property type="match status" value="1"/>
</dbReference>
<reference evidence="1 2" key="2">
    <citation type="submission" date="2019-02" db="EMBL/GenBank/DDBJ databases">
        <title>'Lichenibacterium ramalinii' gen. nov. sp. nov., 'Lichenibacterium minor' gen. nov. sp. nov.</title>
        <authorList>
            <person name="Pankratov T."/>
        </authorList>
    </citation>
    <scope>NUCLEOTIDE SEQUENCE [LARGE SCALE GENOMIC DNA]</scope>
    <source>
        <strain evidence="1 2">RmlP026</strain>
    </source>
</reference>
<dbReference type="InterPro" id="IPR014347">
    <property type="entry name" value="Tautomerase/MIF_sf"/>
</dbReference>
<organism evidence="1 2">
    <name type="scientific">Lichenibacterium minor</name>
    <dbReference type="NCBI Taxonomy" id="2316528"/>
    <lineage>
        <taxon>Bacteria</taxon>
        <taxon>Pseudomonadati</taxon>
        <taxon>Pseudomonadota</taxon>
        <taxon>Alphaproteobacteria</taxon>
        <taxon>Hyphomicrobiales</taxon>
        <taxon>Lichenihabitantaceae</taxon>
        <taxon>Lichenibacterium</taxon>
    </lineage>
</organism>
<dbReference type="OrthoDB" id="9804765at2"/>
<gene>
    <name evidence="1" type="ORF">D3273_04155</name>
</gene>
<dbReference type="AlphaFoldDB" id="A0A4Q2UAS5"/>
<evidence type="ECO:0000313" key="2">
    <source>
        <dbReference type="Proteomes" id="UP000290759"/>
    </source>
</evidence>
<dbReference type="PANTHER" id="PTHR38460:SF1">
    <property type="entry name" value="TAUTOMERASE YOLI-RELATED"/>
    <property type="match status" value="1"/>
</dbReference>
<dbReference type="RefSeq" id="WP_129223818.1">
    <property type="nucleotide sequence ID" value="NZ_QYBB01000003.1"/>
</dbReference>
<dbReference type="EMBL" id="QYBB01000003">
    <property type="protein sequence ID" value="RYC33078.1"/>
    <property type="molecule type" value="Genomic_DNA"/>
</dbReference>
<keyword evidence="2" id="KW-1185">Reference proteome</keyword>
<accession>A0A4Q2UAS5</accession>
<dbReference type="Gene3D" id="3.30.429.10">
    <property type="entry name" value="Macrophage Migration Inhibitory Factor"/>
    <property type="match status" value="1"/>
</dbReference>
<proteinExistence type="predicted"/>
<protein>
    <submittedName>
        <fullName evidence="1">Tautomerase family protein</fullName>
    </submittedName>
</protein>
<dbReference type="InterPro" id="IPR037479">
    <property type="entry name" value="Tauto_MSAD"/>
</dbReference>
<reference evidence="1 2" key="1">
    <citation type="submission" date="2018-12" db="EMBL/GenBank/DDBJ databases">
        <authorList>
            <person name="Grouzdev D.S."/>
            <person name="Krutkina M.S."/>
        </authorList>
    </citation>
    <scope>NUCLEOTIDE SEQUENCE [LARGE SCALE GENOMIC DNA]</scope>
    <source>
        <strain evidence="1 2">RmlP026</strain>
    </source>
</reference>
<sequence length="127" mass="14145">MPLVRIDLCRGKTAVHRAAIRDGVYRALCATFDVPEDDRFAIVTEHNPEDFSFDRSYLGVERSDDLVVVQLTVSRTRGVAQKKALYAAIAHNLSDEPGLRPDDVLVILAENGREDWSFGRGVASYIP</sequence>
<dbReference type="Proteomes" id="UP000290759">
    <property type="component" value="Unassembled WGS sequence"/>
</dbReference>
<dbReference type="PANTHER" id="PTHR38460">
    <property type="entry name" value="TAUTOMERASE YOLI-RELATED"/>
    <property type="match status" value="1"/>
</dbReference>
<comment type="caution">
    <text evidence="1">The sequence shown here is derived from an EMBL/GenBank/DDBJ whole genome shotgun (WGS) entry which is preliminary data.</text>
</comment>
<dbReference type="Pfam" id="PF14552">
    <property type="entry name" value="Tautomerase_2"/>
    <property type="match status" value="1"/>
</dbReference>
<name>A0A4Q2UAS5_9HYPH</name>